<gene>
    <name evidence="1" type="ORF">PAPYR_2465</name>
</gene>
<evidence type="ECO:0000313" key="2">
    <source>
        <dbReference type="Proteomes" id="UP001141327"/>
    </source>
</evidence>
<name>A0ABQ8URR6_9EUKA</name>
<accession>A0ABQ8URR6</accession>
<dbReference type="EMBL" id="JAPMOS010000009">
    <property type="protein sequence ID" value="KAJ4461028.1"/>
    <property type="molecule type" value="Genomic_DNA"/>
</dbReference>
<proteinExistence type="predicted"/>
<dbReference type="Proteomes" id="UP001141327">
    <property type="component" value="Unassembled WGS sequence"/>
</dbReference>
<protein>
    <submittedName>
        <fullName evidence="1">Uncharacterized protein</fullName>
    </submittedName>
</protein>
<reference evidence="1" key="1">
    <citation type="journal article" date="2022" name="bioRxiv">
        <title>Genomics of Preaxostyla Flagellates Illuminates Evolutionary Transitions and the Path Towards Mitochondrial Loss.</title>
        <authorList>
            <person name="Novak L.V.F."/>
            <person name="Treitli S.C."/>
            <person name="Pyrih J."/>
            <person name="Halakuc P."/>
            <person name="Pipaliya S.V."/>
            <person name="Vacek V."/>
            <person name="Brzon O."/>
            <person name="Soukal P."/>
            <person name="Eme L."/>
            <person name="Dacks J.B."/>
            <person name="Karnkowska A."/>
            <person name="Elias M."/>
            <person name="Hampl V."/>
        </authorList>
    </citation>
    <scope>NUCLEOTIDE SEQUENCE</scope>
    <source>
        <strain evidence="1">RCP-MX</strain>
    </source>
</reference>
<sequence>MKGCSEHASGRLRRKRANRAYKAYCVLRQFGHSSHYAGALKYPTSGAPPKNFGTRSKKLWDHVKFQNGRRRMATSPVVRGTPTYV</sequence>
<keyword evidence="2" id="KW-1185">Reference proteome</keyword>
<evidence type="ECO:0000313" key="1">
    <source>
        <dbReference type="EMBL" id="KAJ4461028.1"/>
    </source>
</evidence>
<organism evidence="1 2">
    <name type="scientific">Paratrimastix pyriformis</name>
    <dbReference type="NCBI Taxonomy" id="342808"/>
    <lineage>
        <taxon>Eukaryota</taxon>
        <taxon>Metamonada</taxon>
        <taxon>Preaxostyla</taxon>
        <taxon>Paratrimastigidae</taxon>
        <taxon>Paratrimastix</taxon>
    </lineage>
</organism>
<comment type="caution">
    <text evidence="1">The sequence shown here is derived from an EMBL/GenBank/DDBJ whole genome shotgun (WGS) entry which is preliminary data.</text>
</comment>